<dbReference type="RefSeq" id="WP_309955014.1">
    <property type="nucleotide sequence ID" value="NZ_CP136414.1"/>
</dbReference>
<proteinExistence type="predicted"/>
<dbReference type="Proteomes" id="UP001266099">
    <property type="component" value="Unassembled WGS sequence"/>
</dbReference>
<sequence length="324" mass="36506">MNHQQWYWEFLTPACIGEVSTLIAAVEAADQAPIRTARQEVESYFSTVMPWKAQGARSLQTNELIAFGFARADTVLGESVITISGGVHPQWRRQGIGAELLTLQIDLAHHLGVELELEQYTMKMFIDERQQDFAQLVSATNFVHDYTFIQAQLKLPALNADTTIPSFIEIKQLPAEYLDAVFDARNKQRNLTLAQQEKAITFNDYTELGFEPRWCFIAVDLFGDRPELAGYLLCSRFNLSSEMEISEEAYLEELAVFEKWSGRGIETAMFTTALAQFSADGMDLAGVDLIQKADGSEKEINQILRDLGFSPVARTKVVRCEVKN</sequence>
<dbReference type="InterPro" id="IPR016181">
    <property type="entry name" value="Acyl_CoA_acyltransferase"/>
</dbReference>
<protein>
    <submittedName>
        <fullName evidence="1">GNAT superfamily N-acetyltransferase</fullName>
    </submittedName>
</protein>
<name>A0ABU1T0M6_9ACTO</name>
<comment type="caution">
    <text evidence="1">The sequence shown here is derived from an EMBL/GenBank/DDBJ whole genome shotgun (WGS) entry which is preliminary data.</text>
</comment>
<dbReference type="EMBL" id="JAVDUJ010000001">
    <property type="protein sequence ID" value="MDR6938861.1"/>
    <property type="molecule type" value="Genomic_DNA"/>
</dbReference>
<accession>A0ABU1T0M6</accession>
<dbReference type="CDD" id="cd04301">
    <property type="entry name" value="NAT_SF"/>
    <property type="match status" value="1"/>
</dbReference>
<organism evidence="1 2">
    <name type="scientific">Arcanobacterium hippocoleae</name>
    <dbReference type="NCBI Taxonomy" id="149017"/>
    <lineage>
        <taxon>Bacteria</taxon>
        <taxon>Bacillati</taxon>
        <taxon>Actinomycetota</taxon>
        <taxon>Actinomycetes</taxon>
        <taxon>Actinomycetales</taxon>
        <taxon>Actinomycetaceae</taxon>
        <taxon>Arcanobacterium</taxon>
    </lineage>
</organism>
<reference evidence="1 2" key="1">
    <citation type="submission" date="2023-07" db="EMBL/GenBank/DDBJ databases">
        <title>Sequencing the genomes of 1000 actinobacteria strains.</title>
        <authorList>
            <person name="Klenk H.-P."/>
        </authorList>
    </citation>
    <scope>NUCLEOTIDE SEQUENCE [LARGE SCALE GENOMIC DNA]</scope>
    <source>
        <strain evidence="1 2">DSM 15539</strain>
    </source>
</reference>
<gene>
    <name evidence="1" type="ORF">J2S36_000404</name>
</gene>
<evidence type="ECO:0000313" key="1">
    <source>
        <dbReference type="EMBL" id="MDR6938861.1"/>
    </source>
</evidence>
<dbReference type="Gene3D" id="3.40.630.30">
    <property type="match status" value="1"/>
</dbReference>
<keyword evidence="2" id="KW-1185">Reference proteome</keyword>
<evidence type="ECO:0000313" key="2">
    <source>
        <dbReference type="Proteomes" id="UP001266099"/>
    </source>
</evidence>
<dbReference type="SUPFAM" id="SSF55729">
    <property type="entry name" value="Acyl-CoA N-acyltransferases (Nat)"/>
    <property type="match status" value="2"/>
</dbReference>